<dbReference type="AlphaFoldDB" id="A0A392TKB8"/>
<reference evidence="1 2" key="1">
    <citation type="journal article" date="2018" name="Front. Plant Sci.">
        <title>Red Clover (Trifolium pratense) and Zigzag Clover (T. medium) - A Picture of Genomic Similarities and Differences.</title>
        <authorList>
            <person name="Dluhosova J."/>
            <person name="Istvanek J."/>
            <person name="Nedelnik J."/>
            <person name="Repkova J."/>
        </authorList>
    </citation>
    <scope>NUCLEOTIDE SEQUENCE [LARGE SCALE GENOMIC DNA]</scope>
    <source>
        <strain evidence="2">cv. 10/8</strain>
        <tissue evidence="1">Leaf</tissue>
    </source>
</reference>
<organism evidence="1 2">
    <name type="scientific">Trifolium medium</name>
    <dbReference type="NCBI Taxonomy" id="97028"/>
    <lineage>
        <taxon>Eukaryota</taxon>
        <taxon>Viridiplantae</taxon>
        <taxon>Streptophyta</taxon>
        <taxon>Embryophyta</taxon>
        <taxon>Tracheophyta</taxon>
        <taxon>Spermatophyta</taxon>
        <taxon>Magnoliopsida</taxon>
        <taxon>eudicotyledons</taxon>
        <taxon>Gunneridae</taxon>
        <taxon>Pentapetalae</taxon>
        <taxon>rosids</taxon>
        <taxon>fabids</taxon>
        <taxon>Fabales</taxon>
        <taxon>Fabaceae</taxon>
        <taxon>Papilionoideae</taxon>
        <taxon>50 kb inversion clade</taxon>
        <taxon>NPAAA clade</taxon>
        <taxon>Hologalegina</taxon>
        <taxon>IRL clade</taxon>
        <taxon>Trifolieae</taxon>
        <taxon>Trifolium</taxon>
    </lineage>
</organism>
<name>A0A392TKB8_9FABA</name>
<dbReference type="Proteomes" id="UP000265520">
    <property type="component" value="Unassembled WGS sequence"/>
</dbReference>
<dbReference type="PANTHER" id="PTHR46890:SF50">
    <property type="entry name" value="RNA-DIRECTED DNA POLYMERASE, EUKARYOTA, REVERSE TRANSCRIPTASE ZINC-BINDING DOMAIN PROTEIN-RELATED"/>
    <property type="match status" value="1"/>
</dbReference>
<evidence type="ECO:0000313" key="1">
    <source>
        <dbReference type="EMBL" id="MCI60586.1"/>
    </source>
</evidence>
<accession>A0A392TKB8</accession>
<protein>
    <submittedName>
        <fullName evidence="1">RNA-directed DNA polymerase (Reverse transcriptase)</fullName>
    </submittedName>
</protein>
<dbReference type="GO" id="GO:0003964">
    <property type="term" value="F:RNA-directed DNA polymerase activity"/>
    <property type="evidence" value="ECO:0007669"/>
    <property type="project" value="UniProtKB-KW"/>
</dbReference>
<sequence>MGRMSFPTLWRKWIKECVCTATASVLVNGSSTDEFSLERSLRQGDPLSPFLFLLAAEDLNVFMEAM</sequence>
<dbReference type="InterPro" id="IPR052343">
    <property type="entry name" value="Retrotransposon-Effector_Assoc"/>
</dbReference>
<proteinExistence type="predicted"/>
<keyword evidence="1" id="KW-0695">RNA-directed DNA polymerase</keyword>
<dbReference type="EMBL" id="LXQA010584329">
    <property type="protein sequence ID" value="MCI60586.1"/>
    <property type="molecule type" value="Genomic_DNA"/>
</dbReference>
<feature type="non-terminal residue" evidence="1">
    <location>
        <position position="66"/>
    </location>
</feature>
<keyword evidence="2" id="KW-1185">Reference proteome</keyword>
<dbReference type="PANTHER" id="PTHR46890">
    <property type="entry name" value="NON-LTR RETROLELEMENT REVERSE TRANSCRIPTASE-LIKE PROTEIN-RELATED"/>
    <property type="match status" value="1"/>
</dbReference>
<evidence type="ECO:0000313" key="2">
    <source>
        <dbReference type="Proteomes" id="UP000265520"/>
    </source>
</evidence>
<keyword evidence="1" id="KW-0808">Transferase</keyword>
<comment type="caution">
    <text evidence="1">The sequence shown here is derived from an EMBL/GenBank/DDBJ whole genome shotgun (WGS) entry which is preliminary data.</text>
</comment>
<keyword evidence="1" id="KW-0548">Nucleotidyltransferase</keyword>